<feature type="modified residue" description="4-aspartylphosphate" evidence="11">
    <location>
        <position position="947"/>
    </location>
</feature>
<dbReference type="Gene3D" id="1.10.287.130">
    <property type="match status" value="1"/>
</dbReference>
<dbReference type="Gene3D" id="3.40.50.2300">
    <property type="match status" value="3"/>
</dbReference>
<dbReference type="InterPro" id="IPR036097">
    <property type="entry name" value="HisK_dim/P_sf"/>
</dbReference>
<dbReference type="PANTHER" id="PTHR45339:SF1">
    <property type="entry name" value="HYBRID SIGNAL TRANSDUCTION HISTIDINE KINASE J"/>
    <property type="match status" value="1"/>
</dbReference>
<keyword evidence="3 11" id="KW-0597">Phosphoprotein</keyword>
<dbReference type="SUPFAM" id="SSF55781">
    <property type="entry name" value="GAF domain-like"/>
    <property type="match status" value="1"/>
</dbReference>
<feature type="coiled-coil region" evidence="12">
    <location>
        <begin position="482"/>
        <end position="576"/>
    </location>
</feature>
<dbReference type="EC" id="2.7.13.3" evidence="2"/>
<feature type="transmembrane region" description="Helical" evidence="14">
    <location>
        <begin position="112"/>
        <end position="134"/>
    </location>
</feature>
<dbReference type="SMART" id="SM00448">
    <property type="entry name" value="REC"/>
    <property type="match status" value="3"/>
</dbReference>
<dbReference type="InterPro" id="IPR036890">
    <property type="entry name" value="HATPase_C_sf"/>
</dbReference>
<keyword evidence="12" id="KW-0175">Coiled coil</keyword>
<evidence type="ECO:0000256" key="11">
    <source>
        <dbReference type="PROSITE-ProRule" id="PRU00169"/>
    </source>
</evidence>
<evidence type="ECO:0000256" key="1">
    <source>
        <dbReference type="ARBA" id="ARBA00000085"/>
    </source>
</evidence>
<feature type="domain" description="Histidine kinase" evidence="15">
    <location>
        <begin position="586"/>
        <end position="806"/>
    </location>
</feature>
<dbReference type="FunFam" id="3.30.565.10:FF:000010">
    <property type="entry name" value="Sensor histidine kinase RcsC"/>
    <property type="match status" value="1"/>
</dbReference>
<keyword evidence="6 17" id="KW-0418">Kinase</keyword>
<dbReference type="Pfam" id="PF02518">
    <property type="entry name" value="HATPase_c"/>
    <property type="match status" value="1"/>
</dbReference>
<dbReference type="InterPro" id="IPR029016">
    <property type="entry name" value="GAF-like_dom_sf"/>
</dbReference>
<dbReference type="InterPro" id="IPR011006">
    <property type="entry name" value="CheY-like_superfamily"/>
</dbReference>
<feature type="compositionally biased region" description="Low complexity" evidence="13">
    <location>
        <begin position="836"/>
        <end position="852"/>
    </location>
</feature>
<feature type="modified residue" description="4-aspartylphosphate" evidence="11">
    <location>
        <position position="1069"/>
    </location>
</feature>
<keyword evidence="14" id="KW-0812">Transmembrane</keyword>
<dbReference type="Gene3D" id="3.30.450.40">
    <property type="match status" value="1"/>
</dbReference>
<dbReference type="InterPro" id="IPR003594">
    <property type="entry name" value="HATPase_dom"/>
</dbReference>
<keyword evidence="14" id="KW-1133">Transmembrane helix</keyword>
<dbReference type="PROSITE" id="PS50109">
    <property type="entry name" value="HIS_KIN"/>
    <property type="match status" value="1"/>
</dbReference>
<dbReference type="CDD" id="cd00156">
    <property type="entry name" value="REC"/>
    <property type="match status" value="1"/>
</dbReference>
<feature type="domain" description="Response regulatory" evidence="16">
    <location>
        <begin position="1020"/>
        <end position="1136"/>
    </location>
</feature>
<evidence type="ECO:0000313" key="17">
    <source>
        <dbReference type="EMBL" id="SIO53987.1"/>
    </source>
</evidence>
<evidence type="ECO:0000256" key="2">
    <source>
        <dbReference type="ARBA" id="ARBA00012438"/>
    </source>
</evidence>
<dbReference type="SMART" id="SM00388">
    <property type="entry name" value="HisKA"/>
    <property type="match status" value="1"/>
</dbReference>
<feature type="region of interest" description="Disordered" evidence="13">
    <location>
        <begin position="811"/>
        <end position="860"/>
    </location>
</feature>
<evidence type="ECO:0000256" key="3">
    <source>
        <dbReference type="ARBA" id="ARBA00022553"/>
    </source>
</evidence>
<dbReference type="CDD" id="cd17546">
    <property type="entry name" value="REC_hyHK_CKI1_RcsC-like"/>
    <property type="match status" value="1"/>
</dbReference>
<dbReference type="PANTHER" id="PTHR45339">
    <property type="entry name" value="HYBRID SIGNAL TRANSDUCTION HISTIDINE KINASE J"/>
    <property type="match status" value="1"/>
</dbReference>
<dbReference type="SUPFAM" id="SSF55874">
    <property type="entry name" value="ATPase domain of HSP90 chaperone/DNA topoisomerase II/histidine kinase"/>
    <property type="match status" value="1"/>
</dbReference>
<evidence type="ECO:0000313" key="18">
    <source>
        <dbReference type="Proteomes" id="UP000184693"/>
    </source>
</evidence>
<evidence type="ECO:0000256" key="9">
    <source>
        <dbReference type="ARBA" id="ARBA00058004"/>
    </source>
</evidence>
<feature type="domain" description="Response regulatory" evidence="16">
    <location>
        <begin position="1166"/>
        <end position="1283"/>
    </location>
</feature>
<evidence type="ECO:0000256" key="7">
    <source>
        <dbReference type="ARBA" id="ARBA00023012"/>
    </source>
</evidence>
<gene>
    <name evidence="17" type="ORF">SAMN05444168_6707</name>
</gene>
<evidence type="ECO:0000256" key="13">
    <source>
        <dbReference type="SAM" id="MobiDB-lite"/>
    </source>
</evidence>
<dbReference type="SMART" id="SM00387">
    <property type="entry name" value="HATPase_c"/>
    <property type="match status" value="1"/>
</dbReference>
<dbReference type="InterPro" id="IPR001789">
    <property type="entry name" value="Sig_transdc_resp-reg_receiver"/>
</dbReference>
<dbReference type="InterPro" id="IPR004358">
    <property type="entry name" value="Sig_transdc_His_kin-like_C"/>
</dbReference>
<evidence type="ECO:0000259" key="16">
    <source>
        <dbReference type="PROSITE" id="PS50110"/>
    </source>
</evidence>
<dbReference type="SMART" id="SM00065">
    <property type="entry name" value="GAF"/>
    <property type="match status" value="1"/>
</dbReference>
<proteinExistence type="predicted"/>
<keyword evidence="7" id="KW-0902">Two-component regulatory system</keyword>
<evidence type="ECO:0000256" key="12">
    <source>
        <dbReference type="SAM" id="Coils"/>
    </source>
</evidence>
<dbReference type="InterPro" id="IPR003018">
    <property type="entry name" value="GAF"/>
</dbReference>
<dbReference type="InterPro" id="IPR007891">
    <property type="entry name" value="CHASE3"/>
</dbReference>
<evidence type="ECO:0000256" key="8">
    <source>
        <dbReference type="ARBA" id="ARBA00023026"/>
    </source>
</evidence>
<keyword evidence="8" id="KW-0843">Virulence</keyword>
<evidence type="ECO:0000256" key="6">
    <source>
        <dbReference type="ARBA" id="ARBA00022777"/>
    </source>
</evidence>
<reference evidence="17 18" key="1">
    <citation type="submission" date="2016-11" db="EMBL/GenBank/DDBJ databases">
        <authorList>
            <person name="Jaros S."/>
            <person name="Januszkiewicz K."/>
            <person name="Wedrychowicz H."/>
        </authorList>
    </citation>
    <scope>NUCLEOTIDE SEQUENCE [LARGE SCALE GENOMIC DNA]</scope>
    <source>
        <strain evidence="17 18">GAS86</strain>
    </source>
</reference>
<dbReference type="Proteomes" id="UP000184693">
    <property type="component" value="Unassembled WGS sequence"/>
</dbReference>
<dbReference type="InterPro" id="IPR005467">
    <property type="entry name" value="His_kinase_dom"/>
</dbReference>
<keyword evidence="5" id="KW-0732">Signal</keyword>
<protein>
    <recommendedName>
        <fullName evidence="10">Virulence sensor protein BvgS</fullName>
        <ecNumber evidence="2">2.7.13.3</ecNumber>
    </recommendedName>
</protein>
<feature type="modified residue" description="4-aspartylphosphate" evidence="11">
    <location>
        <position position="1216"/>
    </location>
</feature>
<evidence type="ECO:0000259" key="15">
    <source>
        <dbReference type="PROSITE" id="PS50109"/>
    </source>
</evidence>
<accession>A0A1N6KCD7</accession>
<dbReference type="Pfam" id="PF05227">
    <property type="entry name" value="CHASE3"/>
    <property type="match status" value="1"/>
</dbReference>
<dbReference type="SUPFAM" id="SSF52172">
    <property type="entry name" value="CheY-like"/>
    <property type="match status" value="3"/>
</dbReference>
<dbReference type="GO" id="GO:0000155">
    <property type="term" value="F:phosphorelay sensor kinase activity"/>
    <property type="evidence" value="ECO:0007669"/>
    <property type="project" value="InterPro"/>
</dbReference>
<dbReference type="EMBL" id="FSRM01000002">
    <property type="protein sequence ID" value="SIO53987.1"/>
    <property type="molecule type" value="Genomic_DNA"/>
</dbReference>
<dbReference type="Gene3D" id="3.30.565.10">
    <property type="entry name" value="Histidine kinase-like ATPase, C-terminal domain"/>
    <property type="match status" value="1"/>
</dbReference>
<name>A0A1N6KCD7_9BURK</name>
<organism evidence="17 18">
    <name type="scientific">Paraburkholderia phenazinium</name>
    <dbReference type="NCBI Taxonomy" id="60549"/>
    <lineage>
        <taxon>Bacteria</taxon>
        <taxon>Pseudomonadati</taxon>
        <taxon>Pseudomonadota</taxon>
        <taxon>Betaproteobacteria</taxon>
        <taxon>Burkholderiales</taxon>
        <taxon>Burkholderiaceae</taxon>
        <taxon>Paraburkholderia</taxon>
    </lineage>
</organism>
<dbReference type="PROSITE" id="PS50110">
    <property type="entry name" value="RESPONSE_REGULATORY"/>
    <property type="match status" value="3"/>
</dbReference>
<dbReference type="CDD" id="cd00082">
    <property type="entry name" value="HisKA"/>
    <property type="match status" value="1"/>
</dbReference>
<feature type="domain" description="Response regulatory" evidence="16">
    <location>
        <begin position="898"/>
        <end position="1011"/>
    </location>
</feature>
<evidence type="ECO:0000256" key="14">
    <source>
        <dbReference type="SAM" id="Phobius"/>
    </source>
</evidence>
<dbReference type="Pfam" id="PF13185">
    <property type="entry name" value="GAF_2"/>
    <property type="match status" value="1"/>
</dbReference>
<keyword evidence="14" id="KW-0472">Membrane</keyword>
<evidence type="ECO:0000256" key="10">
    <source>
        <dbReference type="ARBA" id="ARBA00070152"/>
    </source>
</evidence>
<keyword evidence="4" id="KW-0808">Transferase</keyword>
<dbReference type="CDD" id="cd16922">
    <property type="entry name" value="HATPase_EvgS-ArcB-TorS-like"/>
    <property type="match status" value="1"/>
</dbReference>
<dbReference type="Pfam" id="PF00072">
    <property type="entry name" value="Response_reg"/>
    <property type="match status" value="3"/>
</dbReference>
<dbReference type="CDD" id="cd19410">
    <property type="entry name" value="HK9-like_sensor"/>
    <property type="match status" value="1"/>
</dbReference>
<dbReference type="Pfam" id="PF00512">
    <property type="entry name" value="HisKA"/>
    <property type="match status" value="1"/>
</dbReference>
<evidence type="ECO:0000256" key="5">
    <source>
        <dbReference type="ARBA" id="ARBA00022729"/>
    </source>
</evidence>
<sequence>MVGHAACCSRLSDQTANTRLAAHRQAAWIETLLSLYDTRPPRGEKANRVRFPRPCVASGYRWQHDSRNVSCGGGTSVEIAEPSKLTRRNIEKMPAFTAVDQDRFRRIIRRNIALPLGVGLLTAALFVALIAYLVNTMNWAEHSERVIGDANEMLRLAVDRESSMRGFLITGDENFLAPYEVGQARFHAEIKSLEEMVSDNPPQVDRLKQIEAVQAQWDRYAQQVIDLRRKNVNFQPELVSGRGKMEFDETRSEFAEFLNVELRLRQERAAAARSVTTTLVTAFLFFSLLVSGLLAWMGRRELLALSATYDGVLKEQDLQTEVLQQQVWLRSGQRLLAEKVVGQVTPSLVGRAMLEFLGQYLGAAVAALYVREKDTGALRRAASYGYTPENEQATQHFQSGESLIGQAALERRTIFLQDVPDDYVKVVSGLGMSPPKNLIVLPIENDGVVNGVVELGFVRALVERDHELLQLIAGGMGDFLEAALYRERLQDVLIETQQLNEELQVQQEELRVSNEGLEERGRALVESQARLENQQAELEQTNVQLEEYAQRLERQKADLIRAQDELSANAARLEQASRYKSEFLANMSHELRTPLNSSLILAKLLQQNRTGNLTEEQVRYAETIHASNSDLLVLINDILDLSKVEAGQISIELETVSLDATLQALRETFTPMASAKHLKLSFERAQDVPETIVTDSQRAVQVLRNLLSNAVKFTERGEVSLGVTLAESGMLRFDVRDSGIGIAPDKLELIFEAFQQADGSTSRHYGGSGLGLSISREFSRLLGGRISVTSELGKGSVFTLWLPVDASGAVSANTDQQHDEPSRQVAPTAVPKTAHSSSSSSPASPPAVSASSTNGAIAPNTHRPAAFAEAGAALNGAEEISRAPIDDDRHQRARGGRVILAIEDDPTFAEILRDLTHELDFDFVHATDATSGVALVRDMRPAAVLLDVGLPDRSGLTVLEWLKNDPLTRHIPIHIVSATDHADKALHLGAIGYTLKPTARSTLEAAIRRLEARLQQRLKRVLVIEDDTPMRESIRALLQSANTEIVAVATLAAAFDELAAGSFDCVVTDLALPDGTGYDLLERLALDTAYLALPVIVYTGRMLSSEDEHRLRRYSKSIIIKGAKSPERLLDEVTLFLHSVESSLAPEQQRMLRTVRQRDNAFEGRSILLAEDDVRNIFALSHVIEPLGARLQIARNGREALELLDREAEVDLVLMDIMMPEMDGLTAMAEIRRNPRFAHLPIIALTAKAMANDRVRCLEAGADDYISKPIDVDKLVALCRVWLRQR</sequence>
<evidence type="ECO:0000256" key="4">
    <source>
        <dbReference type="ARBA" id="ARBA00022679"/>
    </source>
</evidence>
<comment type="catalytic activity">
    <reaction evidence="1">
        <text>ATP + protein L-histidine = ADP + protein N-phospho-L-histidine.</text>
        <dbReference type="EC" id="2.7.13.3"/>
    </reaction>
</comment>
<dbReference type="SUPFAM" id="SSF47384">
    <property type="entry name" value="Homodimeric domain of signal transducing histidine kinase"/>
    <property type="match status" value="1"/>
</dbReference>
<comment type="function">
    <text evidence="9">Member of the two-component regulatory system BvgS/BvgA. Phosphorylates BvgA via a four-step phosphorelay in response to environmental signals.</text>
</comment>
<dbReference type="PRINTS" id="PR00344">
    <property type="entry name" value="BCTRLSENSOR"/>
</dbReference>
<feature type="transmembrane region" description="Helical" evidence="14">
    <location>
        <begin position="275"/>
        <end position="297"/>
    </location>
</feature>
<dbReference type="InterPro" id="IPR003661">
    <property type="entry name" value="HisK_dim/P_dom"/>
</dbReference>